<evidence type="ECO:0000259" key="8">
    <source>
        <dbReference type="PROSITE" id="PS50835"/>
    </source>
</evidence>
<dbReference type="PRINTS" id="PR01939">
    <property type="entry name" value="NTKRECEPTOR"/>
</dbReference>
<dbReference type="InterPro" id="IPR031635">
    <property type="entry name" value="NTRK_LRRCT"/>
</dbReference>
<dbReference type="GO" id="GO:0098609">
    <property type="term" value="P:cell-cell adhesion"/>
    <property type="evidence" value="ECO:0007669"/>
    <property type="project" value="TreeGrafter"/>
</dbReference>
<dbReference type="GO" id="GO:0005524">
    <property type="term" value="F:ATP binding"/>
    <property type="evidence" value="ECO:0007669"/>
    <property type="project" value="InterPro"/>
</dbReference>
<dbReference type="InterPro" id="IPR013783">
    <property type="entry name" value="Ig-like_fold"/>
</dbReference>
<keyword evidence="2 7" id="KW-0732">Signal</keyword>
<dbReference type="SMART" id="SM00409">
    <property type="entry name" value="IG"/>
    <property type="match status" value="1"/>
</dbReference>
<dbReference type="Pfam" id="PF16920">
    <property type="entry name" value="LRRCT_2"/>
    <property type="match status" value="1"/>
</dbReference>
<dbReference type="GO" id="GO:0004714">
    <property type="term" value="F:transmembrane receptor protein tyrosine kinase activity"/>
    <property type="evidence" value="ECO:0007669"/>
    <property type="project" value="InterPro"/>
</dbReference>
<dbReference type="InterPro" id="IPR051275">
    <property type="entry name" value="Cell_adhesion_signaling"/>
</dbReference>
<dbReference type="PANTHER" id="PTHR11640">
    <property type="entry name" value="NEPHRIN"/>
    <property type="match status" value="1"/>
</dbReference>
<dbReference type="EMBL" id="JAAGNN010000008">
    <property type="protein sequence ID" value="KAF4085641.1"/>
    <property type="molecule type" value="Genomic_DNA"/>
</dbReference>
<dbReference type="Gene3D" id="2.60.40.10">
    <property type="entry name" value="Immunoglobulins"/>
    <property type="match status" value="2"/>
</dbReference>
<feature type="domain" description="Ig-like" evidence="8">
    <location>
        <begin position="216"/>
        <end position="306"/>
    </location>
</feature>
<dbReference type="GO" id="GO:0005886">
    <property type="term" value="C:plasma membrane"/>
    <property type="evidence" value="ECO:0007669"/>
    <property type="project" value="InterPro"/>
</dbReference>
<dbReference type="Pfam" id="PF13855">
    <property type="entry name" value="LRR_8"/>
    <property type="match status" value="1"/>
</dbReference>
<dbReference type="InterPro" id="IPR007110">
    <property type="entry name" value="Ig-like_dom"/>
</dbReference>
<dbReference type="InterPro" id="IPR003599">
    <property type="entry name" value="Ig_sub"/>
</dbReference>
<dbReference type="GO" id="GO:0007169">
    <property type="term" value="P:cell surface receptor protein tyrosine kinase signaling pathway"/>
    <property type="evidence" value="ECO:0007669"/>
    <property type="project" value="InterPro"/>
</dbReference>
<dbReference type="Pfam" id="PF13927">
    <property type="entry name" value="Ig_3"/>
    <property type="match status" value="1"/>
</dbReference>
<keyword evidence="4" id="KW-1015">Disulfide bond</keyword>
<comment type="subcellular location">
    <subcellularLocation>
        <location evidence="1">Membrane</location>
        <topology evidence="1">Single-pass type I membrane protein</topology>
    </subcellularLocation>
</comment>
<gene>
    <name evidence="9" type="ORF">AMELA_G00097430</name>
</gene>
<evidence type="ECO:0000256" key="4">
    <source>
        <dbReference type="ARBA" id="ARBA00023157"/>
    </source>
</evidence>
<protein>
    <recommendedName>
        <fullName evidence="8">Ig-like domain-containing protein</fullName>
    </recommendedName>
</protein>
<dbReference type="Proteomes" id="UP000593565">
    <property type="component" value="Unassembled WGS sequence"/>
</dbReference>
<dbReference type="PROSITE" id="PS50835">
    <property type="entry name" value="IG_LIKE"/>
    <property type="match status" value="1"/>
</dbReference>
<organism evidence="9 10">
    <name type="scientific">Ameiurus melas</name>
    <name type="common">Black bullhead</name>
    <name type="synonym">Silurus melas</name>
    <dbReference type="NCBI Taxonomy" id="219545"/>
    <lineage>
        <taxon>Eukaryota</taxon>
        <taxon>Metazoa</taxon>
        <taxon>Chordata</taxon>
        <taxon>Craniata</taxon>
        <taxon>Vertebrata</taxon>
        <taxon>Euteleostomi</taxon>
        <taxon>Actinopterygii</taxon>
        <taxon>Neopterygii</taxon>
        <taxon>Teleostei</taxon>
        <taxon>Ostariophysi</taxon>
        <taxon>Siluriformes</taxon>
        <taxon>Ictaluridae</taxon>
        <taxon>Ameiurus</taxon>
    </lineage>
</organism>
<evidence type="ECO:0000256" key="2">
    <source>
        <dbReference type="ARBA" id="ARBA00022729"/>
    </source>
</evidence>
<keyword evidence="6" id="KW-0393">Immunoglobulin domain</keyword>
<dbReference type="GO" id="GO:0005911">
    <property type="term" value="C:cell-cell junction"/>
    <property type="evidence" value="ECO:0007669"/>
    <property type="project" value="TreeGrafter"/>
</dbReference>
<dbReference type="FunFam" id="2.60.40.10:FF:000251">
    <property type="entry name" value="Tyrosine-protein kinase receptor"/>
    <property type="match status" value="1"/>
</dbReference>
<dbReference type="InterPro" id="IPR001611">
    <property type="entry name" value="Leu-rich_rpt"/>
</dbReference>
<evidence type="ECO:0000313" key="10">
    <source>
        <dbReference type="Proteomes" id="UP000593565"/>
    </source>
</evidence>
<proteinExistence type="predicted"/>
<reference evidence="9 10" key="1">
    <citation type="submission" date="2020-02" db="EMBL/GenBank/DDBJ databases">
        <title>A chromosome-scale genome assembly of the black bullhead catfish (Ameiurus melas).</title>
        <authorList>
            <person name="Wen M."/>
            <person name="Zham M."/>
            <person name="Cabau C."/>
            <person name="Klopp C."/>
            <person name="Donnadieu C."/>
            <person name="Roques C."/>
            <person name="Bouchez O."/>
            <person name="Lampietro C."/>
            <person name="Jouanno E."/>
            <person name="Herpin A."/>
            <person name="Louis A."/>
            <person name="Berthelot C."/>
            <person name="Parey E."/>
            <person name="Roest-Crollius H."/>
            <person name="Braasch I."/>
            <person name="Postlethwait J."/>
            <person name="Robinson-Rechavi M."/>
            <person name="Echchiki A."/>
            <person name="Begum T."/>
            <person name="Montfort J."/>
            <person name="Schartl M."/>
            <person name="Bobe J."/>
            <person name="Guiguen Y."/>
        </authorList>
    </citation>
    <scope>NUCLEOTIDE SEQUENCE [LARGE SCALE GENOMIC DNA]</scope>
    <source>
        <strain evidence="9">M_S1</strain>
        <tissue evidence="9">Blood</tissue>
    </source>
</reference>
<dbReference type="InterPro" id="IPR032675">
    <property type="entry name" value="LRR_dom_sf"/>
</dbReference>
<sequence>METRPVPPLPLRFSSCWRLLLLLSVLRVCVSSVLECPPTCSCSSTEIHCNKSHQGSFFPLLALHETGVDAGNNGTHSTSISDLFQNITSIHIENWLGLQTVQEVDMALYTGIQRLTIMNCNLRTIQSRAFAQNPHLRYINLSKNPLSTLSWQLFQNLQLIDLRLEGVVFNCSCEIRWIQLWQQRGEAGLHNQQLFCNTGFSQIPLPLLNISHCDVPEISVTHSSLTVNEGDRVTITCNGSGVPVPDVDWKVNSLHSISTQQATQFPPHVHSLTLTLFNVSRDDNLSLLPCTTENIVGMSNTTVHLSVQFPPTIVRFENPEKWHDTCMMFIVRGQPLPTVRFFYRDVELQQNDYIRMEAEVYRDSLEGCLIFKNPTHHNNGNYTLEARNVLGVATKMVDAHFMGAPFDGDYVEFVHPTAHSPVSPSLTP</sequence>
<dbReference type="SUPFAM" id="SSF48726">
    <property type="entry name" value="Immunoglobulin"/>
    <property type="match status" value="2"/>
</dbReference>
<keyword evidence="5" id="KW-0325">Glycoprotein</keyword>
<evidence type="ECO:0000256" key="5">
    <source>
        <dbReference type="ARBA" id="ARBA00023180"/>
    </source>
</evidence>
<feature type="non-terminal residue" evidence="9">
    <location>
        <position position="428"/>
    </location>
</feature>
<evidence type="ECO:0000256" key="3">
    <source>
        <dbReference type="ARBA" id="ARBA00023136"/>
    </source>
</evidence>
<accession>A0A7J6AUL5</accession>
<feature type="signal peptide" evidence="7">
    <location>
        <begin position="1"/>
        <end position="31"/>
    </location>
</feature>
<dbReference type="SUPFAM" id="SSF52058">
    <property type="entry name" value="L domain-like"/>
    <property type="match status" value="1"/>
</dbReference>
<dbReference type="Gene3D" id="3.80.10.10">
    <property type="entry name" value="Ribonuclease Inhibitor"/>
    <property type="match status" value="1"/>
</dbReference>
<dbReference type="FunFam" id="3.80.10.10:FF:000035">
    <property type="entry name" value="Tyrosine-protein kinase receptor"/>
    <property type="match status" value="1"/>
</dbReference>
<evidence type="ECO:0000256" key="7">
    <source>
        <dbReference type="SAM" id="SignalP"/>
    </source>
</evidence>
<dbReference type="AlphaFoldDB" id="A0A7J6AUL5"/>
<comment type="caution">
    <text evidence="9">The sequence shown here is derived from an EMBL/GenBank/DDBJ whole genome shotgun (WGS) entry which is preliminary data.</text>
</comment>
<evidence type="ECO:0000256" key="1">
    <source>
        <dbReference type="ARBA" id="ARBA00004479"/>
    </source>
</evidence>
<keyword evidence="3" id="KW-0472">Membrane</keyword>
<feature type="chain" id="PRO_5029852440" description="Ig-like domain-containing protein" evidence="7">
    <location>
        <begin position="32"/>
        <end position="428"/>
    </location>
</feature>
<dbReference type="GO" id="GO:0050839">
    <property type="term" value="F:cell adhesion molecule binding"/>
    <property type="evidence" value="ECO:0007669"/>
    <property type="project" value="TreeGrafter"/>
</dbReference>
<evidence type="ECO:0000313" key="9">
    <source>
        <dbReference type="EMBL" id="KAF4085641.1"/>
    </source>
</evidence>
<dbReference type="InterPro" id="IPR020777">
    <property type="entry name" value="NTRK"/>
</dbReference>
<dbReference type="InterPro" id="IPR036179">
    <property type="entry name" value="Ig-like_dom_sf"/>
</dbReference>
<name>A0A7J6AUL5_AMEME</name>
<evidence type="ECO:0000256" key="6">
    <source>
        <dbReference type="ARBA" id="ARBA00023319"/>
    </source>
</evidence>
<dbReference type="PANTHER" id="PTHR11640:SF31">
    <property type="entry name" value="IRREGULAR CHIASM C-ROUGHEST PROTEIN-RELATED"/>
    <property type="match status" value="1"/>
</dbReference>
<keyword evidence="10" id="KW-1185">Reference proteome</keyword>